<dbReference type="AlphaFoldDB" id="A0A5S5DLH9"/>
<sequence>MKHIYLLLALPVFSSCSKDTGPVGANHGLEVDVKWKSVSATCPHRSNNLCKSYLISKIEFAE</sequence>
<proteinExistence type="predicted"/>
<evidence type="ECO:0008006" key="3">
    <source>
        <dbReference type="Google" id="ProtNLM"/>
    </source>
</evidence>
<accession>A0A5S5DLH9</accession>
<dbReference type="Proteomes" id="UP000325105">
    <property type="component" value="Unassembled WGS sequence"/>
</dbReference>
<reference evidence="1 2" key="1">
    <citation type="submission" date="2019-07" db="EMBL/GenBank/DDBJ databases">
        <title>Genomic Encyclopedia of Archaeal and Bacterial Type Strains, Phase II (KMG-II): from individual species to whole genera.</title>
        <authorList>
            <person name="Goeker M."/>
        </authorList>
    </citation>
    <scope>NUCLEOTIDE SEQUENCE [LARGE SCALE GENOMIC DNA]</scope>
    <source>
        <strain evidence="1 2">DSM 18850</strain>
    </source>
</reference>
<evidence type="ECO:0000313" key="2">
    <source>
        <dbReference type="Proteomes" id="UP000325105"/>
    </source>
</evidence>
<protein>
    <recommendedName>
        <fullName evidence="3">Lipoprotein</fullName>
    </recommendedName>
</protein>
<organism evidence="1 2">
    <name type="scientific">Sphingobacterium allocomposti</name>
    <dbReference type="NCBI Taxonomy" id="415956"/>
    <lineage>
        <taxon>Bacteria</taxon>
        <taxon>Pseudomonadati</taxon>
        <taxon>Bacteroidota</taxon>
        <taxon>Sphingobacteriia</taxon>
        <taxon>Sphingobacteriales</taxon>
        <taxon>Sphingobacteriaceae</taxon>
        <taxon>Sphingobacterium</taxon>
    </lineage>
</organism>
<dbReference type="PROSITE" id="PS51257">
    <property type="entry name" value="PROKAR_LIPOPROTEIN"/>
    <property type="match status" value="1"/>
</dbReference>
<evidence type="ECO:0000313" key="1">
    <source>
        <dbReference type="EMBL" id="TYP96228.1"/>
    </source>
</evidence>
<gene>
    <name evidence="1" type="ORF">BC792_107127</name>
</gene>
<keyword evidence="2" id="KW-1185">Reference proteome</keyword>
<comment type="caution">
    <text evidence="1">The sequence shown here is derived from an EMBL/GenBank/DDBJ whole genome shotgun (WGS) entry which is preliminary data.</text>
</comment>
<dbReference type="EMBL" id="VNHX01000007">
    <property type="protein sequence ID" value="TYP96228.1"/>
    <property type="molecule type" value="Genomic_DNA"/>
</dbReference>
<name>A0A5S5DLH9_9SPHI</name>